<comment type="subcellular location">
    <subcellularLocation>
        <location evidence="1">Nucleus</location>
    </subcellularLocation>
</comment>
<keyword evidence="5" id="KW-0539">Nucleus</keyword>
<name>A0A9N8K981_9PEZI</name>
<dbReference type="Pfam" id="PF00172">
    <property type="entry name" value="Zn_clus"/>
    <property type="match status" value="1"/>
</dbReference>
<dbReference type="GO" id="GO:0008270">
    <property type="term" value="F:zinc ion binding"/>
    <property type="evidence" value="ECO:0007669"/>
    <property type="project" value="InterPro"/>
</dbReference>
<dbReference type="PROSITE" id="PS50048">
    <property type="entry name" value="ZN2_CY6_FUNGAL_2"/>
    <property type="match status" value="1"/>
</dbReference>
<protein>
    <recommendedName>
        <fullName evidence="7">Zn(2)-C6 fungal-type domain-containing protein</fullName>
    </recommendedName>
</protein>
<keyword evidence="9" id="KW-1185">Reference proteome</keyword>
<evidence type="ECO:0000256" key="4">
    <source>
        <dbReference type="ARBA" id="ARBA00023163"/>
    </source>
</evidence>
<organism evidence="8 9">
    <name type="scientific">Aureobasidium uvarum</name>
    <dbReference type="NCBI Taxonomy" id="2773716"/>
    <lineage>
        <taxon>Eukaryota</taxon>
        <taxon>Fungi</taxon>
        <taxon>Dikarya</taxon>
        <taxon>Ascomycota</taxon>
        <taxon>Pezizomycotina</taxon>
        <taxon>Dothideomycetes</taxon>
        <taxon>Dothideomycetidae</taxon>
        <taxon>Dothideales</taxon>
        <taxon>Saccotheciaceae</taxon>
        <taxon>Aureobasidium</taxon>
    </lineage>
</organism>
<dbReference type="GO" id="GO:0000981">
    <property type="term" value="F:DNA-binding transcription factor activity, RNA polymerase II-specific"/>
    <property type="evidence" value="ECO:0007669"/>
    <property type="project" value="InterPro"/>
</dbReference>
<dbReference type="OrthoDB" id="4356994at2759"/>
<sequence length="332" mass="37335">MNVMERRRIACDECRTRKLKCSGEQPECSRCINDNIACVYSTQKAMGRPRKRKIGETDQSTNEQSQEISGRTSSAGSNFFDSAIEFDSLVDQINFPNMDLPDLNTITDVSLLTASAFKPLPTQSCACLSSIYLTLENLRSMVTIEFPSSLQCLRDALHTSKSCIDCQVCPVQYLTATQNAQLIGTLLISIAERYDRILKDIASDATKAEEAAQMKTLHIGGLETPRPRHEHIGGIDSNEPLVLELPPLEWRKLANRVVKAEVYGTSVASRINFVSVLTSLEERQARWHIMEPTEDCPNPARRRHDMHDHNNNPMCLMLAREAKKLVDLFDFS</sequence>
<dbReference type="AlphaFoldDB" id="A0A9N8K981"/>
<comment type="caution">
    <text evidence="8">The sequence shown here is derived from an EMBL/GenBank/DDBJ whole genome shotgun (WGS) entry which is preliminary data.</text>
</comment>
<dbReference type="Proteomes" id="UP000745764">
    <property type="component" value="Unassembled WGS sequence"/>
</dbReference>
<feature type="compositionally biased region" description="Polar residues" evidence="6">
    <location>
        <begin position="57"/>
        <end position="76"/>
    </location>
</feature>
<dbReference type="GO" id="GO:0043565">
    <property type="term" value="F:sequence-specific DNA binding"/>
    <property type="evidence" value="ECO:0007669"/>
    <property type="project" value="TreeGrafter"/>
</dbReference>
<evidence type="ECO:0000256" key="6">
    <source>
        <dbReference type="SAM" id="MobiDB-lite"/>
    </source>
</evidence>
<dbReference type="GO" id="GO:0045944">
    <property type="term" value="P:positive regulation of transcription by RNA polymerase II"/>
    <property type="evidence" value="ECO:0007669"/>
    <property type="project" value="TreeGrafter"/>
</dbReference>
<dbReference type="CDD" id="cd00067">
    <property type="entry name" value="GAL4"/>
    <property type="match status" value="1"/>
</dbReference>
<evidence type="ECO:0000256" key="5">
    <source>
        <dbReference type="ARBA" id="ARBA00023242"/>
    </source>
</evidence>
<dbReference type="PANTHER" id="PTHR47540">
    <property type="entry name" value="THIAMINE REPRESSIBLE GENES REGULATORY PROTEIN THI5"/>
    <property type="match status" value="1"/>
</dbReference>
<dbReference type="GO" id="GO:0005634">
    <property type="term" value="C:nucleus"/>
    <property type="evidence" value="ECO:0007669"/>
    <property type="project" value="UniProtKB-SubCell"/>
</dbReference>
<feature type="domain" description="Zn(2)-C6 fungal-type" evidence="7">
    <location>
        <begin position="10"/>
        <end position="40"/>
    </location>
</feature>
<evidence type="ECO:0000313" key="8">
    <source>
        <dbReference type="EMBL" id="CAD0107369.1"/>
    </source>
</evidence>
<evidence type="ECO:0000256" key="3">
    <source>
        <dbReference type="ARBA" id="ARBA00023125"/>
    </source>
</evidence>
<keyword evidence="3" id="KW-0238">DNA-binding</keyword>
<keyword evidence="4" id="KW-0804">Transcription</keyword>
<evidence type="ECO:0000313" key="9">
    <source>
        <dbReference type="Proteomes" id="UP000745764"/>
    </source>
</evidence>
<dbReference type="Gene3D" id="4.10.240.10">
    <property type="entry name" value="Zn(2)-C6 fungal-type DNA-binding domain"/>
    <property type="match status" value="1"/>
</dbReference>
<evidence type="ECO:0000256" key="2">
    <source>
        <dbReference type="ARBA" id="ARBA00023015"/>
    </source>
</evidence>
<keyword evidence="2" id="KW-0805">Transcription regulation</keyword>
<dbReference type="EMBL" id="CAINUL010000002">
    <property type="protein sequence ID" value="CAD0107369.1"/>
    <property type="molecule type" value="Genomic_DNA"/>
</dbReference>
<dbReference type="SMART" id="SM00066">
    <property type="entry name" value="GAL4"/>
    <property type="match status" value="1"/>
</dbReference>
<reference evidence="8" key="1">
    <citation type="submission" date="2020-06" db="EMBL/GenBank/DDBJ databases">
        <authorList>
            <person name="Onetto C."/>
        </authorList>
    </citation>
    <scope>NUCLEOTIDE SEQUENCE</scope>
</reference>
<feature type="region of interest" description="Disordered" evidence="6">
    <location>
        <begin position="49"/>
        <end position="76"/>
    </location>
</feature>
<dbReference type="SUPFAM" id="SSF57701">
    <property type="entry name" value="Zn2/Cys6 DNA-binding domain"/>
    <property type="match status" value="1"/>
</dbReference>
<evidence type="ECO:0000256" key="1">
    <source>
        <dbReference type="ARBA" id="ARBA00004123"/>
    </source>
</evidence>
<dbReference type="PANTHER" id="PTHR47540:SF4">
    <property type="entry name" value="TRANSCRIPTION FACTOR RGLT"/>
    <property type="match status" value="1"/>
</dbReference>
<dbReference type="InterPro" id="IPR036864">
    <property type="entry name" value="Zn2-C6_fun-type_DNA-bd_sf"/>
</dbReference>
<evidence type="ECO:0000259" key="7">
    <source>
        <dbReference type="PROSITE" id="PS50048"/>
    </source>
</evidence>
<accession>A0A9N8K981</accession>
<proteinExistence type="predicted"/>
<gene>
    <name evidence="8" type="ORF">AWRI4620_LOCUS1624</name>
</gene>
<dbReference type="InterPro" id="IPR051711">
    <property type="entry name" value="Stress_Response_Reg"/>
</dbReference>
<dbReference type="PROSITE" id="PS00463">
    <property type="entry name" value="ZN2_CY6_FUNGAL_1"/>
    <property type="match status" value="1"/>
</dbReference>
<dbReference type="InterPro" id="IPR001138">
    <property type="entry name" value="Zn2Cys6_DnaBD"/>
</dbReference>